<evidence type="ECO:0000313" key="1">
    <source>
        <dbReference type="EMBL" id="KAF9738005.1"/>
    </source>
</evidence>
<keyword evidence="2" id="KW-1185">Reference proteome</keyword>
<reference evidence="1" key="1">
    <citation type="journal article" date="2020" name="Mol. Plant Microbe Interact.">
        <title>Genome Sequence of the Biocontrol Agent Coniothyrium minitans strain Conio (IMI 134523).</title>
        <authorList>
            <person name="Patel D."/>
            <person name="Shittu T.A."/>
            <person name="Baroncelli R."/>
            <person name="Muthumeenakshi S."/>
            <person name="Osborne T.H."/>
            <person name="Janganan T.K."/>
            <person name="Sreenivasaprasad S."/>
        </authorList>
    </citation>
    <scope>NUCLEOTIDE SEQUENCE</scope>
    <source>
        <strain evidence="1">Conio</strain>
    </source>
</reference>
<proteinExistence type="predicted"/>
<gene>
    <name evidence="1" type="ORF">PMIN01_03288</name>
</gene>
<evidence type="ECO:0000313" key="2">
    <source>
        <dbReference type="Proteomes" id="UP000756921"/>
    </source>
</evidence>
<sequence>MHTRGIYAPYGSWQGPDRHSQHHITTARAQAAISDQRWRLGSLPHRIPAHVPFASQTLHPSTVLHRTHPSNIPLPGDIPLLDLAGVHDCREHQAQRYLARAGWHERRHAGEKRARAVAPSGTSLDAYHTAACCTFLHHDSWRQSGERARLLSLYSITIMHRSDSFVKCLPPWLRGTRCRESLANLVVHRRKDTDQPPVPRSSLHNLESAIRPAHTVATQPPCATMEDHEGRNMCKTETSRAVGSRQRQKHDTYSSIQVVLSKDSSPTPMQFVLSNESSPTPMYNSAFPLKDSWPDASDLAIPKKRMITSW</sequence>
<name>A0A9P6GP77_9PLEO</name>
<protein>
    <submittedName>
        <fullName evidence="1">Uncharacterized protein</fullName>
    </submittedName>
</protein>
<organism evidence="1 2">
    <name type="scientific">Paraphaeosphaeria minitans</name>
    <dbReference type="NCBI Taxonomy" id="565426"/>
    <lineage>
        <taxon>Eukaryota</taxon>
        <taxon>Fungi</taxon>
        <taxon>Dikarya</taxon>
        <taxon>Ascomycota</taxon>
        <taxon>Pezizomycotina</taxon>
        <taxon>Dothideomycetes</taxon>
        <taxon>Pleosporomycetidae</taxon>
        <taxon>Pleosporales</taxon>
        <taxon>Massarineae</taxon>
        <taxon>Didymosphaeriaceae</taxon>
        <taxon>Paraphaeosphaeria</taxon>
    </lineage>
</organism>
<dbReference type="OrthoDB" id="10645727at2759"/>
<comment type="caution">
    <text evidence="1">The sequence shown here is derived from an EMBL/GenBank/DDBJ whole genome shotgun (WGS) entry which is preliminary data.</text>
</comment>
<dbReference type="AlphaFoldDB" id="A0A9P6GP77"/>
<accession>A0A9P6GP77</accession>
<dbReference type="Proteomes" id="UP000756921">
    <property type="component" value="Unassembled WGS sequence"/>
</dbReference>
<dbReference type="EMBL" id="WJXW01000003">
    <property type="protein sequence ID" value="KAF9738005.1"/>
    <property type="molecule type" value="Genomic_DNA"/>
</dbReference>